<dbReference type="InterPro" id="IPR050339">
    <property type="entry name" value="CC_SR_Kinase"/>
</dbReference>
<feature type="region of interest" description="Disordered" evidence="8">
    <location>
        <begin position="287"/>
        <end position="348"/>
    </location>
</feature>
<dbReference type="GO" id="GO:0004674">
    <property type="term" value="F:protein serine/threonine kinase activity"/>
    <property type="evidence" value="ECO:0007669"/>
    <property type="project" value="UniProtKB-KW"/>
</dbReference>
<evidence type="ECO:0000256" key="4">
    <source>
        <dbReference type="ARBA" id="ARBA00022840"/>
    </source>
</evidence>
<feature type="binding site" evidence="6">
    <location>
        <position position="38"/>
    </location>
    <ligand>
        <name>ATP</name>
        <dbReference type="ChEBI" id="CHEBI:30616"/>
    </ligand>
</feature>
<evidence type="ECO:0000256" key="5">
    <source>
        <dbReference type="ARBA" id="ARBA00037982"/>
    </source>
</evidence>
<evidence type="ECO:0000313" key="11">
    <source>
        <dbReference type="RefSeq" id="XP_019623965.1"/>
    </source>
</evidence>
<evidence type="ECO:0000256" key="3">
    <source>
        <dbReference type="ARBA" id="ARBA00022777"/>
    </source>
</evidence>
<dbReference type="GO" id="GO:0110031">
    <property type="term" value="P:negative regulation of G2/MI transition of meiotic cell cycle"/>
    <property type="evidence" value="ECO:0007669"/>
    <property type="project" value="TreeGrafter"/>
</dbReference>
<dbReference type="Proteomes" id="UP000515135">
    <property type="component" value="Unplaced"/>
</dbReference>
<dbReference type="InterPro" id="IPR011009">
    <property type="entry name" value="Kinase-like_dom_sf"/>
</dbReference>
<dbReference type="InterPro" id="IPR017441">
    <property type="entry name" value="Protein_kinase_ATP_BS"/>
</dbReference>
<dbReference type="GeneID" id="109469770"/>
<dbReference type="KEGG" id="bbel:109469770"/>
<dbReference type="GO" id="GO:0005737">
    <property type="term" value="C:cytoplasm"/>
    <property type="evidence" value="ECO:0007669"/>
    <property type="project" value="TreeGrafter"/>
</dbReference>
<reference evidence="11" key="1">
    <citation type="submission" date="2025-08" db="UniProtKB">
        <authorList>
            <consortium name="RefSeq"/>
        </authorList>
    </citation>
    <scope>IDENTIFICATION</scope>
    <source>
        <tissue evidence="11">Gonad</tissue>
    </source>
</reference>
<sequence length="449" mass="50363">MAEQTAGDYIVLGKLGSGAFGTVFQGRHQWQGSTVALKRLNLQNSDHIETARRELEPLLALRSTPHFNIVMFWESFVYQGSLWLVLEYCDLGTLNDFILATPQNTALNLRLMTNITAAVTFLHDREIVHRDLKPENILLSGTEENPVAKVGDFGLAKVCGDAFPNLFTDYYMSEECGSYIFLAPEVTEGHYTKKCDIFAMGVIFAAMITRATRKDEEGSEMLVVVVTENSKDLTIGEALRRNPNTEAEISECLARAMLENTDNRALVDVCLRLLRYNYHTRPTASDVHEDMKQLQRGGGTGSQDRLGRDPSFLGEGQIQPSHQLQANSLPTHPSSERVEGLRQIQRGRGRRGRYPLFRRAIRHVRGQMGQRQGVGRGAGRVRRNRLARGGTAQGPLHARGRPRLQPAVRIRQISRNFPGGIQGFFQAMRRRVGEIRATRVISRILDLNA</sequence>
<accession>A0A6P4Y4M0</accession>
<keyword evidence="10" id="KW-1185">Reference proteome</keyword>
<dbReference type="AlphaFoldDB" id="A0A6P4Y4M0"/>
<evidence type="ECO:0000256" key="2">
    <source>
        <dbReference type="ARBA" id="ARBA00022741"/>
    </source>
</evidence>
<keyword evidence="3" id="KW-0418">Kinase</keyword>
<feature type="domain" description="Protein kinase" evidence="9">
    <location>
        <begin position="9"/>
        <end position="291"/>
    </location>
</feature>
<dbReference type="PROSITE" id="PS00107">
    <property type="entry name" value="PROTEIN_KINASE_ATP"/>
    <property type="match status" value="1"/>
</dbReference>
<feature type="compositionally biased region" description="Polar residues" evidence="8">
    <location>
        <begin position="318"/>
        <end position="333"/>
    </location>
</feature>
<organism evidence="10 11">
    <name type="scientific">Branchiostoma belcheri</name>
    <name type="common">Amphioxus</name>
    <dbReference type="NCBI Taxonomy" id="7741"/>
    <lineage>
        <taxon>Eukaryota</taxon>
        <taxon>Metazoa</taxon>
        <taxon>Chordata</taxon>
        <taxon>Cephalochordata</taxon>
        <taxon>Leptocardii</taxon>
        <taxon>Amphioxiformes</taxon>
        <taxon>Branchiostomatidae</taxon>
        <taxon>Branchiostoma</taxon>
    </lineage>
</organism>
<dbReference type="RefSeq" id="XP_019623965.1">
    <property type="nucleotide sequence ID" value="XM_019768406.1"/>
</dbReference>
<keyword evidence="4 6" id="KW-0067">ATP-binding</keyword>
<dbReference type="PANTHER" id="PTHR11042">
    <property type="entry name" value="EUKARYOTIC TRANSLATION INITIATION FACTOR 2-ALPHA KINASE EIF2-ALPHA KINASE -RELATED"/>
    <property type="match status" value="1"/>
</dbReference>
<evidence type="ECO:0000256" key="1">
    <source>
        <dbReference type="ARBA" id="ARBA00022679"/>
    </source>
</evidence>
<dbReference type="Gene3D" id="1.10.510.10">
    <property type="entry name" value="Transferase(Phosphotransferase) domain 1"/>
    <property type="match status" value="1"/>
</dbReference>
<dbReference type="SMART" id="SM00220">
    <property type="entry name" value="S_TKc"/>
    <property type="match status" value="1"/>
</dbReference>
<dbReference type="InterPro" id="IPR000719">
    <property type="entry name" value="Prot_kinase_dom"/>
</dbReference>
<dbReference type="InterPro" id="IPR008271">
    <property type="entry name" value="Ser/Thr_kinase_AS"/>
</dbReference>
<protein>
    <submittedName>
        <fullName evidence="11">Serine/threonine-protein kinase 35-like</fullName>
    </submittedName>
</protein>
<dbReference type="PANTHER" id="PTHR11042:SF190">
    <property type="entry name" value="MITOSIS INHIBITOR PROTEIN KINASE MIK1"/>
    <property type="match status" value="1"/>
</dbReference>
<proteinExistence type="inferred from homology"/>
<evidence type="ECO:0000256" key="8">
    <source>
        <dbReference type="SAM" id="MobiDB-lite"/>
    </source>
</evidence>
<dbReference type="SUPFAM" id="SSF56112">
    <property type="entry name" value="Protein kinase-like (PK-like)"/>
    <property type="match status" value="1"/>
</dbReference>
<dbReference type="PROSITE" id="PS50011">
    <property type="entry name" value="PROTEIN_KINASE_DOM"/>
    <property type="match status" value="1"/>
</dbReference>
<dbReference type="OrthoDB" id="6088008at2759"/>
<dbReference type="GO" id="GO:0005634">
    <property type="term" value="C:nucleus"/>
    <property type="evidence" value="ECO:0007669"/>
    <property type="project" value="TreeGrafter"/>
</dbReference>
<comment type="similarity">
    <text evidence="5">Belongs to the protein kinase superfamily. Ser/Thr protein kinase family. GCN2 subfamily.</text>
</comment>
<keyword evidence="1" id="KW-0808">Transferase</keyword>
<dbReference type="Pfam" id="PF00069">
    <property type="entry name" value="Pkinase"/>
    <property type="match status" value="1"/>
</dbReference>
<evidence type="ECO:0000256" key="6">
    <source>
        <dbReference type="PROSITE-ProRule" id="PRU10141"/>
    </source>
</evidence>
<keyword evidence="7" id="KW-0723">Serine/threonine-protein kinase</keyword>
<dbReference type="PROSITE" id="PS00108">
    <property type="entry name" value="PROTEIN_KINASE_ST"/>
    <property type="match status" value="1"/>
</dbReference>
<name>A0A6P4Y4M0_BRABE</name>
<keyword evidence="2 6" id="KW-0547">Nucleotide-binding</keyword>
<evidence type="ECO:0000313" key="10">
    <source>
        <dbReference type="Proteomes" id="UP000515135"/>
    </source>
</evidence>
<gene>
    <name evidence="11" type="primary">LOC109469770</name>
</gene>
<dbReference type="GO" id="GO:0005524">
    <property type="term" value="F:ATP binding"/>
    <property type="evidence" value="ECO:0007669"/>
    <property type="project" value="UniProtKB-UniRule"/>
</dbReference>
<evidence type="ECO:0000259" key="9">
    <source>
        <dbReference type="PROSITE" id="PS50011"/>
    </source>
</evidence>
<evidence type="ECO:0000256" key="7">
    <source>
        <dbReference type="RuleBase" id="RU000304"/>
    </source>
</evidence>